<dbReference type="FunFam" id="4.10.1000.10:FF:000002">
    <property type="entry name" value="Zinc finger protein 36, C3H1 type-like 1"/>
    <property type="match status" value="1"/>
</dbReference>
<keyword evidence="9" id="KW-1185">Reference proteome</keyword>
<evidence type="ECO:0000256" key="1">
    <source>
        <dbReference type="ARBA" id="ARBA00022723"/>
    </source>
</evidence>
<gene>
    <name evidence="8" type="ORF">Csa_2G404980</name>
</gene>
<evidence type="ECO:0000256" key="4">
    <source>
        <dbReference type="ARBA" id="ARBA00022833"/>
    </source>
</evidence>
<dbReference type="PROSITE" id="PS50103">
    <property type="entry name" value="ZF_C3H1"/>
    <property type="match status" value="2"/>
</dbReference>
<reference evidence="8 9" key="1">
    <citation type="journal article" date="2009" name="Nat. Genet.">
        <title>The genome of the cucumber, Cucumis sativus L.</title>
        <authorList>
            <person name="Huang S."/>
            <person name="Li R."/>
            <person name="Zhang Z."/>
            <person name="Li L."/>
            <person name="Gu X."/>
            <person name="Fan W."/>
            <person name="Lucas W.J."/>
            <person name="Wang X."/>
            <person name="Xie B."/>
            <person name="Ni P."/>
            <person name="Ren Y."/>
            <person name="Zhu H."/>
            <person name="Li J."/>
            <person name="Lin K."/>
            <person name="Jin W."/>
            <person name="Fei Z."/>
            <person name="Li G."/>
            <person name="Staub J."/>
            <person name="Kilian A."/>
            <person name="van der Vossen E.A."/>
            <person name="Wu Y."/>
            <person name="Guo J."/>
            <person name="He J."/>
            <person name="Jia Z."/>
            <person name="Ren Y."/>
            <person name="Tian G."/>
            <person name="Lu Y."/>
            <person name="Ruan J."/>
            <person name="Qian W."/>
            <person name="Wang M."/>
            <person name="Huang Q."/>
            <person name="Li B."/>
            <person name="Xuan Z."/>
            <person name="Cao J."/>
            <person name="Asan"/>
            <person name="Wu Z."/>
            <person name="Zhang J."/>
            <person name="Cai Q."/>
            <person name="Bai Y."/>
            <person name="Zhao B."/>
            <person name="Han Y."/>
            <person name="Li Y."/>
            <person name="Li X."/>
            <person name="Wang S."/>
            <person name="Shi Q."/>
            <person name="Liu S."/>
            <person name="Cho W.K."/>
            <person name="Kim J.Y."/>
            <person name="Xu Y."/>
            <person name="Heller-Uszynska K."/>
            <person name="Miao H."/>
            <person name="Cheng Z."/>
            <person name="Zhang S."/>
            <person name="Wu J."/>
            <person name="Yang Y."/>
            <person name="Kang H."/>
            <person name="Li M."/>
            <person name="Liang H."/>
            <person name="Ren X."/>
            <person name="Shi Z."/>
            <person name="Wen M."/>
            <person name="Jian M."/>
            <person name="Yang H."/>
            <person name="Zhang G."/>
            <person name="Yang Z."/>
            <person name="Chen R."/>
            <person name="Liu S."/>
            <person name="Li J."/>
            <person name="Ma L."/>
            <person name="Liu H."/>
            <person name="Zhou Y."/>
            <person name="Zhao J."/>
            <person name="Fang X."/>
            <person name="Li G."/>
            <person name="Fang L."/>
            <person name="Li Y."/>
            <person name="Liu D."/>
            <person name="Zheng H."/>
            <person name="Zhang Y."/>
            <person name="Qin N."/>
            <person name="Li Z."/>
            <person name="Yang G."/>
            <person name="Yang S."/>
            <person name="Bolund L."/>
            <person name="Kristiansen K."/>
            <person name="Zheng H."/>
            <person name="Li S."/>
            <person name="Zhang X."/>
            <person name="Yang H."/>
            <person name="Wang J."/>
            <person name="Sun R."/>
            <person name="Zhang B."/>
            <person name="Jiang S."/>
            <person name="Wang J."/>
            <person name="Du Y."/>
            <person name="Li S."/>
        </authorList>
    </citation>
    <scope>NUCLEOTIDE SEQUENCE [LARGE SCALE GENOMIC DNA]</scope>
    <source>
        <strain evidence="9">cv. 9930</strain>
    </source>
</reference>
<dbReference type="Gramene" id="KGN63147">
    <property type="protein sequence ID" value="KGN63147"/>
    <property type="gene ID" value="Csa_2G404980"/>
</dbReference>
<protein>
    <recommendedName>
        <fullName evidence="7">C3H1-type domain-containing protein</fullName>
    </recommendedName>
</protein>
<dbReference type="SUPFAM" id="SSF90229">
    <property type="entry name" value="CCCH zinc finger"/>
    <property type="match status" value="2"/>
</dbReference>
<dbReference type="OMA" id="NENYEVC"/>
<keyword evidence="3 5" id="KW-0863">Zinc-finger</keyword>
<keyword evidence="1 5" id="KW-0479">Metal-binding</keyword>
<feature type="region of interest" description="Disordered" evidence="6">
    <location>
        <begin position="244"/>
        <end position="263"/>
    </location>
</feature>
<feature type="zinc finger region" description="C3H1-type" evidence="5">
    <location>
        <begin position="273"/>
        <end position="301"/>
    </location>
</feature>
<keyword evidence="2" id="KW-0677">Repeat</keyword>
<dbReference type="SMART" id="SM00356">
    <property type="entry name" value="ZnF_C3H1"/>
    <property type="match status" value="2"/>
</dbReference>
<reference evidence="8 9" key="4">
    <citation type="journal article" date="2011" name="BMC Genomics">
        <title>RNA-Seq improves annotation of protein-coding genes in the cucumber genome.</title>
        <authorList>
            <person name="Li Z."/>
            <person name="Zhang Z."/>
            <person name="Yan P."/>
            <person name="Huang S."/>
            <person name="Fei Z."/>
            <person name="Lin K."/>
        </authorList>
    </citation>
    <scope>NUCLEOTIDE SEQUENCE [LARGE SCALE GENOMIC DNA]</scope>
    <source>
        <strain evidence="9">cv. 9930</strain>
    </source>
</reference>
<dbReference type="Pfam" id="PF00642">
    <property type="entry name" value="zf-CCCH"/>
    <property type="match status" value="1"/>
</dbReference>
<evidence type="ECO:0000313" key="8">
    <source>
        <dbReference type="EMBL" id="KGN63147.1"/>
    </source>
</evidence>
<dbReference type="InterPro" id="IPR036855">
    <property type="entry name" value="Znf_CCCH_sf"/>
</dbReference>
<evidence type="ECO:0000313" key="9">
    <source>
        <dbReference type="Proteomes" id="UP000029981"/>
    </source>
</evidence>
<proteinExistence type="predicted"/>
<reference evidence="8 9" key="2">
    <citation type="journal article" date="2009" name="PLoS ONE">
        <title>An integrated genetic and cytogenetic map of the cucumber genome.</title>
        <authorList>
            <person name="Ren Y."/>
            <person name="Zhang Z."/>
            <person name="Liu J."/>
            <person name="Staub J.E."/>
            <person name="Han Y."/>
            <person name="Cheng Z."/>
            <person name="Li X."/>
            <person name="Lu J."/>
            <person name="Miao H."/>
            <person name="Kang H."/>
            <person name="Xie B."/>
            <person name="Gu X."/>
            <person name="Wang X."/>
            <person name="Du Y."/>
            <person name="Jin W."/>
            <person name="Huang S."/>
        </authorList>
    </citation>
    <scope>NUCLEOTIDE SEQUENCE [LARGE SCALE GENOMIC DNA]</scope>
    <source>
        <strain evidence="9">cv. 9930</strain>
    </source>
</reference>
<feature type="domain" description="C3H1-type" evidence="7">
    <location>
        <begin position="311"/>
        <end position="339"/>
    </location>
</feature>
<dbReference type="GO" id="GO:0008270">
    <property type="term" value="F:zinc ion binding"/>
    <property type="evidence" value="ECO:0007669"/>
    <property type="project" value="UniProtKB-KW"/>
</dbReference>
<evidence type="ECO:0000259" key="7">
    <source>
        <dbReference type="PROSITE" id="PS50103"/>
    </source>
</evidence>
<evidence type="ECO:0000256" key="3">
    <source>
        <dbReference type="ARBA" id="ARBA00022771"/>
    </source>
</evidence>
<accession>A0A0A0LQS7</accession>
<dbReference type="InterPro" id="IPR000571">
    <property type="entry name" value="Znf_CCCH"/>
</dbReference>
<reference evidence="8 9" key="3">
    <citation type="journal article" date="2010" name="BMC Genomics">
        <title>Transcriptome sequencing and comparative analysis of cucumber flowers with different sex types.</title>
        <authorList>
            <person name="Guo S."/>
            <person name="Zheng Y."/>
            <person name="Joung J.G."/>
            <person name="Liu S."/>
            <person name="Zhang Z."/>
            <person name="Crasta O.R."/>
            <person name="Sobral B.W."/>
            <person name="Xu Y."/>
            <person name="Huang S."/>
            <person name="Fei Z."/>
        </authorList>
    </citation>
    <scope>NUCLEOTIDE SEQUENCE [LARGE SCALE GENOMIC DNA]</scope>
    <source>
        <strain evidence="9">cv. 9930</strain>
    </source>
</reference>
<dbReference type="GO" id="GO:0003729">
    <property type="term" value="F:mRNA binding"/>
    <property type="evidence" value="ECO:0007669"/>
    <property type="project" value="InterPro"/>
</dbReference>
<dbReference type="Gene3D" id="4.10.1000.10">
    <property type="entry name" value="Zinc finger, CCCH-type"/>
    <property type="match status" value="2"/>
</dbReference>
<evidence type="ECO:0000256" key="6">
    <source>
        <dbReference type="SAM" id="MobiDB-lite"/>
    </source>
</evidence>
<dbReference type="AlphaFoldDB" id="A0A0A0LQS7"/>
<dbReference type="PANTHER" id="PTHR12547">
    <property type="entry name" value="CCCH ZINC FINGER/TIS11-RELATED"/>
    <property type="match status" value="1"/>
</dbReference>
<dbReference type="Proteomes" id="UP000029981">
    <property type="component" value="Chromosome 2"/>
</dbReference>
<dbReference type="PANTHER" id="PTHR12547:SF139">
    <property type="entry name" value="C3H1-TYPE DOMAIN-CONTAINING PROTEIN"/>
    <property type="match status" value="1"/>
</dbReference>
<dbReference type="EMBL" id="CM002923">
    <property type="protein sequence ID" value="KGN63147.1"/>
    <property type="molecule type" value="Genomic_DNA"/>
</dbReference>
<evidence type="ECO:0000256" key="2">
    <source>
        <dbReference type="ARBA" id="ARBA00022737"/>
    </source>
</evidence>
<dbReference type="FunFam" id="4.10.1000.10:FF:000001">
    <property type="entry name" value="zinc finger CCCH domain-containing protein 15-like"/>
    <property type="match status" value="1"/>
</dbReference>
<name>A0A0A0LQS7_CUCSA</name>
<dbReference type="SMR" id="A0A0A0LQS7"/>
<dbReference type="InterPro" id="IPR045877">
    <property type="entry name" value="ZFP36-like"/>
</dbReference>
<feature type="region of interest" description="Disordered" evidence="6">
    <location>
        <begin position="84"/>
        <end position="104"/>
    </location>
</feature>
<dbReference type="eggNOG" id="KOG1677">
    <property type="taxonomic scope" value="Eukaryota"/>
</dbReference>
<feature type="zinc finger region" description="C3H1-type" evidence="5">
    <location>
        <begin position="311"/>
        <end position="339"/>
    </location>
</feature>
<sequence length="341" mass="38236">MGMEFLLINSCYELIELHIADLCEESRSVAMEEEMCPPLLPSTLSTTTELSAVEYEDFGHHFASMYHSIFPPLLSSSSLPNSLSFTPSPSSADDDHNNHCTTPAATSTTDDLLFQARLILENRHLHHRHDLCLRRLRQVAEDADYLRQENAQLRLANAELVKVISSKTAVDDLVSIPNSHLRTLIGGGQSGDEIGYDMISPTSVIGKYNDQFDGRNNLRRNSLPRSISVRSAAAASSVQLNIKSRGASTPVSDGGSRKREEEATEFEVYNQGTTKTELCNKWQEIGDCPYGNHCRFAHGLEELRPVMRHPRYKTQMCRMVLAGEKCPYGHRCHFRHSLSEQ</sequence>
<evidence type="ECO:0000256" key="5">
    <source>
        <dbReference type="PROSITE-ProRule" id="PRU00723"/>
    </source>
</evidence>
<organism evidence="8 9">
    <name type="scientific">Cucumis sativus</name>
    <name type="common">Cucumber</name>
    <dbReference type="NCBI Taxonomy" id="3659"/>
    <lineage>
        <taxon>Eukaryota</taxon>
        <taxon>Viridiplantae</taxon>
        <taxon>Streptophyta</taxon>
        <taxon>Embryophyta</taxon>
        <taxon>Tracheophyta</taxon>
        <taxon>Spermatophyta</taxon>
        <taxon>Magnoliopsida</taxon>
        <taxon>eudicotyledons</taxon>
        <taxon>Gunneridae</taxon>
        <taxon>Pentapetalae</taxon>
        <taxon>rosids</taxon>
        <taxon>fabids</taxon>
        <taxon>Cucurbitales</taxon>
        <taxon>Cucurbitaceae</taxon>
        <taxon>Benincaseae</taxon>
        <taxon>Cucumis</taxon>
    </lineage>
</organism>
<feature type="domain" description="C3H1-type" evidence="7">
    <location>
        <begin position="273"/>
        <end position="301"/>
    </location>
</feature>
<keyword evidence="4 5" id="KW-0862">Zinc</keyword>
<dbReference type="STRING" id="3659.A0A0A0LQS7"/>